<proteinExistence type="inferred from homology"/>
<keyword evidence="3" id="KW-0479">Metal-binding</keyword>
<dbReference type="PANTHER" id="PTHR10543:SF89">
    <property type="entry name" value="CAROTENOID 9,10(9',10')-CLEAVAGE DIOXYGENASE 1"/>
    <property type="match status" value="1"/>
</dbReference>
<evidence type="ECO:0000256" key="5">
    <source>
        <dbReference type="ARBA" id="ARBA00023004"/>
    </source>
</evidence>
<evidence type="ECO:0008006" key="7">
    <source>
        <dbReference type="Google" id="ProtNLM"/>
    </source>
</evidence>
<evidence type="ECO:0000256" key="3">
    <source>
        <dbReference type="ARBA" id="ARBA00022723"/>
    </source>
</evidence>
<evidence type="ECO:0000313" key="6">
    <source>
        <dbReference type="EMBL" id="SUZ52744.1"/>
    </source>
</evidence>
<sequence length="470" mass="52682">MTQPYPAHPQLQGNFAPIRMEADIDDLVIQGELPRTLEVEYYRNGPDPQFPPRGDHHWFSGDGMLHRFEIADGRVRYRNRWLRTVKWHKEREAGRSLFGAFNPMDTDPSVAGIETDGLANTNVIWHGGRLLALEEGHAPFEVDPRTLESIGPWRFGGTFEGPMTAHPKIDPVTGEMIFFGYMVDGMLGKGLSYHVVDADGVLTRSERFEAPISSMVHDFIVTSEHVIFPILPLTGSIQRATRGEPAFAWEPDKGSHIGVMPRDGSIDDIRWYETDPCYVFHPMNAMTLGNTIRAHVMQFEEAPLFPHADGSAPDPKKANARLCEWEIDLADNARTVKRTYLDDITGEFPRLDERRAGLEYRHGYYAASTGRGGSMGFNALVHHDFATNGATRYELDDGDYLGEPVFVPETEGAEEGAGFLLTLIYRGVENRSDLAVFDARDVARGPVALGQLPHRVPYGFHGNWRYLNGS</sequence>
<evidence type="ECO:0000256" key="1">
    <source>
        <dbReference type="ARBA" id="ARBA00001954"/>
    </source>
</evidence>
<dbReference type="GO" id="GO:0010436">
    <property type="term" value="F:carotenoid dioxygenase activity"/>
    <property type="evidence" value="ECO:0007669"/>
    <property type="project" value="TreeGrafter"/>
</dbReference>
<comment type="cofactor">
    <cofactor evidence="1">
        <name>Fe(2+)</name>
        <dbReference type="ChEBI" id="CHEBI:29033"/>
    </cofactor>
</comment>
<dbReference type="InterPro" id="IPR004294">
    <property type="entry name" value="Carotenoid_Oase"/>
</dbReference>
<dbReference type="AlphaFoldDB" id="A0A381NF68"/>
<keyword evidence="4" id="KW-0560">Oxidoreductase</keyword>
<gene>
    <name evidence="6" type="ORF">METZ01_LOCUS5598</name>
</gene>
<dbReference type="EMBL" id="UINC01000292">
    <property type="protein sequence ID" value="SUZ52744.1"/>
    <property type="molecule type" value="Genomic_DNA"/>
</dbReference>
<dbReference type="Pfam" id="PF03055">
    <property type="entry name" value="RPE65"/>
    <property type="match status" value="1"/>
</dbReference>
<name>A0A381NF68_9ZZZZ</name>
<keyword evidence="5" id="KW-0408">Iron</keyword>
<organism evidence="6">
    <name type="scientific">marine metagenome</name>
    <dbReference type="NCBI Taxonomy" id="408172"/>
    <lineage>
        <taxon>unclassified sequences</taxon>
        <taxon>metagenomes</taxon>
        <taxon>ecological metagenomes</taxon>
    </lineage>
</organism>
<protein>
    <recommendedName>
        <fullName evidence="7">Dioxygenase</fullName>
    </recommendedName>
</protein>
<reference evidence="6" key="1">
    <citation type="submission" date="2018-05" db="EMBL/GenBank/DDBJ databases">
        <authorList>
            <person name="Lanie J.A."/>
            <person name="Ng W.-L."/>
            <person name="Kazmierczak K.M."/>
            <person name="Andrzejewski T.M."/>
            <person name="Davidsen T.M."/>
            <person name="Wayne K.J."/>
            <person name="Tettelin H."/>
            <person name="Glass J.I."/>
            <person name="Rusch D."/>
            <person name="Podicherti R."/>
            <person name="Tsui H.-C.T."/>
            <person name="Winkler M.E."/>
        </authorList>
    </citation>
    <scope>NUCLEOTIDE SEQUENCE</scope>
</reference>
<accession>A0A381NF68</accession>
<dbReference type="GO" id="GO:0016121">
    <property type="term" value="P:carotene catabolic process"/>
    <property type="evidence" value="ECO:0007669"/>
    <property type="project" value="TreeGrafter"/>
</dbReference>
<evidence type="ECO:0000256" key="4">
    <source>
        <dbReference type="ARBA" id="ARBA00023002"/>
    </source>
</evidence>
<evidence type="ECO:0000256" key="2">
    <source>
        <dbReference type="ARBA" id="ARBA00006787"/>
    </source>
</evidence>
<dbReference type="PANTHER" id="PTHR10543">
    <property type="entry name" value="BETA-CAROTENE DIOXYGENASE"/>
    <property type="match status" value="1"/>
</dbReference>
<dbReference type="GO" id="GO:0046872">
    <property type="term" value="F:metal ion binding"/>
    <property type="evidence" value="ECO:0007669"/>
    <property type="project" value="UniProtKB-KW"/>
</dbReference>
<comment type="similarity">
    <text evidence="2">Belongs to the carotenoid oxygenase family.</text>
</comment>